<dbReference type="Pfam" id="PF21088">
    <property type="entry name" value="MS_channel_1st"/>
    <property type="match status" value="1"/>
</dbReference>
<dbReference type="EMBL" id="JAEHFV010000008">
    <property type="protein sequence ID" value="MBK0371114.1"/>
    <property type="molecule type" value="Genomic_DNA"/>
</dbReference>
<feature type="compositionally biased region" description="Low complexity" evidence="7">
    <location>
        <begin position="30"/>
        <end position="43"/>
    </location>
</feature>
<feature type="transmembrane region" description="Helical" evidence="8">
    <location>
        <begin position="310"/>
        <end position="334"/>
    </location>
</feature>
<evidence type="ECO:0000256" key="3">
    <source>
        <dbReference type="ARBA" id="ARBA00022475"/>
    </source>
</evidence>
<dbReference type="Pfam" id="PF21082">
    <property type="entry name" value="MS_channel_3rd"/>
    <property type="match status" value="1"/>
</dbReference>
<name>A0A934UL25_9FLAO</name>
<dbReference type="Proteomes" id="UP000609172">
    <property type="component" value="Unassembled WGS sequence"/>
</dbReference>
<evidence type="ECO:0000256" key="7">
    <source>
        <dbReference type="SAM" id="MobiDB-lite"/>
    </source>
</evidence>
<evidence type="ECO:0000256" key="5">
    <source>
        <dbReference type="ARBA" id="ARBA00022989"/>
    </source>
</evidence>
<feature type="domain" description="Mechanosensitive ion channel MscS C-terminal" evidence="11">
    <location>
        <begin position="439"/>
        <end position="517"/>
    </location>
</feature>
<dbReference type="InterPro" id="IPR011014">
    <property type="entry name" value="MscS_channel_TM-2"/>
</dbReference>
<dbReference type="AlphaFoldDB" id="A0A934UL25"/>
<dbReference type="InterPro" id="IPR006685">
    <property type="entry name" value="MscS_channel_2nd"/>
</dbReference>
<evidence type="ECO:0000256" key="9">
    <source>
        <dbReference type="SAM" id="SignalP"/>
    </source>
</evidence>
<dbReference type="SUPFAM" id="SSF50182">
    <property type="entry name" value="Sm-like ribonucleoproteins"/>
    <property type="match status" value="1"/>
</dbReference>
<sequence>MPLFFRLISFLFLFTTCYSSAQQLNLSKTQTNTDTATNETPPDSLGRRTPNGTVKGFIEAMAEQNYTRASQYLDLNKRAYRKEKERLRIVKSFERLLDNNGYIFPMSLISNKETGRAEDDLEPGTDLVGTLTINKETVNLYVSNQSANEAPPLWLFNAETVNSIAQINTDDVTFLEKTLPNNLKEKKLGGVPIGHWLAVLIIVLIAFLIAMSCTFLIGYSVVFFSKAKHKARVQAVVDAFSLPLQLYLAVWIFVYISQQVGISIIVRQRFSYITITIGIVALLILLWRLIDVLGTLSKKRMTLQSRASALSAILFLQRASKVAIVTLGIIAILGVLGFDLTGWIAALGIGGLALALGAQKTVENFVGSVTLIADQPVRIGDFCQIGEVKGTVESIGMRSTILRTAQRTIITIPNGILAASQIENFAYRDHFLFNPAFTFRMETTSAQLQFLLVELRALLYAHPKVNPNPANVRFTGITADAYKVDVTAYVEAPNYDEFQEIREDLLLRMMAIIEESGTGLAYPSQTLYISKDEKPLKEKAEKISTLVEDWQEKNEVQLPKFDSKRIDSLKGSIPYPPKGSSQSKS</sequence>
<comment type="caution">
    <text evidence="13">The sequence shown here is derived from an EMBL/GenBank/DDBJ whole genome shotgun (WGS) entry which is preliminary data.</text>
</comment>
<keyword evidence="6 8" id="KW-0472">Membrane</keyword>
<keyword evidence="5 8" id="KW-1133">Transmembrane helix</keyword>
<feature type="chain" id="PRO_5037505337" evidence="9">
    <location>
        <begin position="22"/>
        <end position="585"/>
    </location>
</feature>
<gene>
    <name evidence="13" type="ORF">I5M07_14860</name>
</gene>
<keyword evidence="9" id="KW-0732">Signal</keyword>
<feature type="transmembrane region" description="Helical" evidence="8">
    <location>
        <begin position="196"/>
        <end position="224"/>
    </location>
</feature>
<evidence type="ECO:0000259" key="12">
    <source>
        <dbReference type="Pfam" id="PF21088"/>
    </source>
</evidence>
<keyword evidence="3" id="KW-1003">Cell membrane</keyword>
<evidence type="ECO:0000259" key="11">
    <source>
        <dbReference type="Pfam" id="PF21082"/>
    </source>
</evidence>
<dbReference type="RefSeq" id="WP_200107232.1">
    <property type="nucleotide sequence ID" value="NZ_JAEHFV010000008.1"/>
</dbReference>
<keyword evidence="14" id="KW-1185">Reference proteome</keyword>
<protein>
    <submittedName>
        <fullName evidence="13">Mechanosensitive ion channel family protein</fullName>
    </submittedName>
</protein>
<dbReference type="InterPro" id="IPR011066">
    <property type="entry name" value="MscS_channel_C_sf"/>
</dbReference>
<dbReference type="Gene3D" id="1.10.287.1260">
    <property type="match status" value="1"/>
</dbReference>
<feature type="region of interest" description="Disordered" evidence="7">
    <location>
        <begin position="30"/>
        <end position="50"/>
    </location>
</feature>
<evidence type="ECO:0000259" key="10">
    <source>
        <dbReference type="Pfam" id="PF00924"/>
    </source>
</evidence>
<reference evidence="13" key="1">
    <citation type="submission" date="2020-12" db="EMBL/GenBank/DDBJ databases">
        <title>Bacterial novel species Flavobacterium sp. SE-1-e isolated from soil.</title>
        <authorList>
            <person name="Jung H.-Y."/>
        </authorList>
    </citation>
    <scope>NUCLEOTIDE SEQUENCE</scope>
    <source>
        <strain evidence="13">SE-1-e</strain>
    </source>
</reference>
<organism evidence="13 14">
    <name type="scientific">Flavobacterium agrisoli</name>
    <dbReference type="NCBI Taxonomy" id="2793066"/>
    <lineage>
        <taxon>Bacteria</taxon>
        <taxon>Pseudomonadati</taxon>
        <taxon>Bacteroidota</taxon>
        <taxon>Flavobacteriia</taxon>
        <taxon>Flavobacteriales</taxon>
        <taxon>Flavobacteriaceae</taxon>
        <taxon>Flavobacterium</taxon>
    </lineage>
</organism>
<comment type="similarity">
    <text evidence="2">Belongs to the MscS (TC 1.A.23) family.</text>
</comment>
<dbReference type="PANTHER" id="PTHR43634:SF2">
    <property type="entry name" value="LOW CONDUCTANCE MECHANOSENSITIVE CHANNEL YNAI"/>
    <property type="match status" value="1"/>
</dbReference>
<dbReference type="InterPro" id="IPR045042">
    <property type="entry name" value="YnaI-like"/>
</dbReference>
<dbReference type="InterPro" id="IPR010920">
    <property type="entry name" value="LSM_dom_sf"/>
</dbReference>
<dbReference type="InterPro" id="IPR006686">
    <property type="entry name" value="MscS_channel_CS"/>
</dbReference>
<feature type="domain" description="Mechanosensitive ion channel MscS" evidence="10">
    <location>
        <begin position="361"/>
        <end position="426"/>
    </location>
</feature>
<dbReference type="GO" id="GO:0008381">
    <property type="term" value="F:mechanosensitive monoatomic ion channel activity"/>
    <property type="evidence" value="ECO:0007669"/>
    <property type="project" value="UniProtKB-ARBA"/>
</dbReference>
<dbReference type="GO" id="GO:0005886">
    <property type="term" value="C:plasma membrane"/>
    <property type="evidence" value="ECO:0007669"/>
    <property type="project" value="UniProtKB-SubCell"/>
</dbReference>
<evidence type="ECO:0000256" key="4">
    <source>
        <dbReference type="ARBA" id="ARBA00022692"/>
    </source>
</evidence>
<dbReference type="PROSITE" id="PS01246">
    <property type="entry name" value="UPF0003"/>
    <property type="match status" value="1"/>
</dbReference>
<evidence type="ECO:0000313" key="13">
    <source>
        <dbReference type="EMBL" id="MBK0371114.1"/>
    </source>
</evidence>
<feature type="domain" description="Mechanosensitive ion channel transmembrane helices 2/3" evidence="12">
    <location>
        <begin position="320"/>
        <end position="359"/>
    </location>
</feature>
<accession>A0A934UL25</accession>
<dbReference type="InterPro" id="IPR049142">
    <property type="entry name" value="MS_channel_1st"/>
</dbReference>
<keyword evidence="4 8" id="KW-0812">Transmembrane</keyword>
<dbReference type="InterPro" id="IPR023408">
    <property type="entry name" value="MscS_beta-dom_sf"/>
</dbReference>
<evidence type="ECO:0000256" key="2">
    <source>
        <dbReference type="ARBA" id="ARBA00008017"/>
    </source>
</evidence>
<evidence type="ECO:0000313" key="14">
    <source>
        <dbReference type="Proteomes" id="UP000609172"/>
    </source>
</evidence>
<feature type="signal peptide" evidence="9">
    <location>
        <begin position="1"/>
        <end position="21"/>
    </location>
</feature>
<feature type="transmembrane region" description="Helical" evidence="8">
    <location>
        <begin position="270"/>
        <end position="290"/>
    </location>
</feature>
<dbReference type="PANTHER" id="PTHR43634">
    <property type="entry name" value="OW CONDUCTANCE MECHANOSENSITIVE CHANNEL"/>
    <property type="match status" value="1"/>
</dbReference>
<evidence type="ECO:0000256" key="6">
    <source>
        <dbReference type="ARBA" id="ARBA00023136"/>
    </source>
</evidence>
<feature type="transmembrane region" description="Helical" evidence="8">
    <location>
        <begin position="236"/>
        <end position="258"/>
    </location>
</feature>
<dbReference type="SUPFAM" id="SSF82689">
    <property type="entry name" value="Mechanosensitive channel protein MscS (YggB), C-terminal domain"/>
    <property type="match status" value="1"/>
</dbReference>
<dbReference type="Gene3D" id="2.30.30.60">
    <property type="match status" value="1"/>
</dbReference>
<dbReference type="Pfam" id="PF00924">
    <property type="entry name" value="MS_channel_2nd"/>
    <property type="match status" value="1"/>
</dbReference>
<comment type="subcellular location">
    <subcellularLocation>
        <location evidence="1">Cell membrane</location>
        <topology evidence="1">Multi-pass membrane protein</topology>
    </subcellularLocation>
</comment>
<dbReference type="SUPFAM" id="SSF82861">
    <property type="entry name" value="Mechanosensitive channel protein MscS (YggB), transmembrane region"/>
    <property type="match status" value="1"/>
</dbReference>
<dbReference type="InterPro" id="IPR049278">
    <property type="entry name" value="MS_channel_C"/>
</dbReference>
<proteinExistence type="inferred from homology"/>
<evidence type="ECO:0000256" key="1">
    <source>
        <dbReference type="ARBA" id="ARBA00004651"/>
    </source>
</evidence>
<evidence type="ECO:0000256" key="8">
    <source>
        <dbReference type="SAM" id="Phobius"/>
    </source>
</evidence>